<comment type="caution">
    <text evidence="2">The sequence shown here is derived from an EMBL/GenBank/DDBJ whole genome shotgun (WGS) entry which is preliminary data.</text>
</comment>
<evidence type="ECO:0000313" key="3">
    <source>
        <dbReference type="Proteomes" id="UP000617634"/>
    </source>
</evidence>
<sequence>MTTQTEIVTIDLEGRTLMREALASNTRYTNGGLQYCRTSKAENIVIGTGITIFTGEEDGLYFGSCTNIAVEPDVRVTLAEGVEAAKGTAGIHFRKSASIVIEKIKVELACSGLALLEVDGFTITRSDFTGCSEDGIRVFGSQNGVIDANLFTRFRLVNEASHRDGVQIAPFYNAKEGPKRSRNILVSNNLAFVGAGGVEFTALFNRPYLLDGSMDENPEQPNCENVDMVDNLCFTQGGHGLVNHGNGETSRNLVVGYEGNAWASGKFADKHVIGKLGLTAFTGTANDNRAEHFYYRDETGVTWRPGWVPEGSGNEWVEPWPQHAIDEKVAEWMARFRPVAPVAPALPAGVTDELLAFYDERYVRRA</sequence>
<keyword evidence="3" id="KW-1185">Reference proteome</keyword>
<dbReference type="SUPFAM" id="SSF51126">
    <property type="entry name" value="Pectin lyase-like"/>
    <property type="match status" value="1"/>
</dbReference>
<dbReference type="InterPro" id="IPR011050">
    <property type="entry name" value="Pectin_lyase_fold/virulence"/>
</dbReference>
<dbReference type="EMBL" id="JADZGI010000001">
    <property type="protein sequence ID" value="MBH0113262.1"/>
    <property type="molecule type" value="Genomic_DNA"/>
</dbReference>
<dbReference type="Proteomes" id="UP000617634">
    <property type="component" value="Unassembled WGS sequence"/>
</dbReference>
<dbReference type="Gene3D" id="2.160.20.10">
    <property type="entry name" value="Single-stranded right-handed beta-helix, Pectin lyase-like"/>
    <property type="match status" value="1"/>
</dbReference>
<accession>A0A931HC13</accession>
<organism evidence="2 3">
    <name type="scientific">Novosphingobium aureum</name>
    <dbReference type="NCBI Taxonomy" id="2792964"/>
    <lineage>
        <taxon>Bacteria</taxon>
        <taxon>Pseudomonadati</taxon>
        <taxon>Pseudomonadota</taxon>
        <taxon>Alphaproteobacteria</taxon>
        <taxon>Sphingomonadales</taxon>
        <taxon>Sphingomonadaceae</taxon>
        <taxon>Novosphingobium</taxon>
    </lineage>
</organism>
<dbReference type="RefSeq" id="WP_197163356.1">
    <property type="nucleotide sequence ID" value="NZ_JADZGI010000001.1"/>
</dbReference>
<reference evidence="2" key="1">
    <citation type="submission" date="2020-11" db="EMBL/GenBank/DDBJ databases">
        <title>Novosphingobium aureum sp. nov., a marine bacterium isolated from sediment of a salt flat.</title>
        <authorList>
            <person name="Yoo Y."/>
            <person name="Kim J.-J."/>
        </authorList>
    </citation>
    <scope>NUCLEOTIDE SEQUENCE</scope>
    <source>
        <strain evidence="2">YJ-S2-02</strain>
    </source>
</reference>
<dbReference type="InterPro" id="IPR012334">
    <property type="entry name" value="Pectin_lyas_fold"/>
</dbReference>
<dbReference type="Pfam" id="PF13229">
    <property type="entry name" value="Beta_helix"/>
    <property type="match status" value="1"/>
</dbReference>
<evidence type="ECO:0000313" key="2">
    <source>
        <dbReference type="EMBL" id="MBH0113262.1"/>
    </source>
</evidence>
<protein>
    <submittedName>
        <fullName evidence="2">Right-handed parallel beta-helix repeat-containing protein</fullName>
    </submittedName>
</protein>
<feature type="domain" description="Right handed beta helix" evidence="1">
    <location>
        <begin position="81"/>
        <end position="168"/>
    </location>
</feature>
<dbReference type="AlphaFoldDB" id="A0A931HC13"/>
<proteinExistence type="predicted"/>
<dbReference type="InterPro" id="IPR039448">
    <property type="entry name" value="Beta_helix"/>
</dbReference>
<gene>
    <name evidence="2" type="ORF">I5E68_09920</name>
</gene>
<evidence type="ECO:0000259" key="1">
    <source>
        <dbReference type="Pfam" id="PF13229"/>
    </source>
</evidence>
<name>A0A931HC13_9SPHN</name>